<keyword evidence="1" id="KW-1133">Transmembrane helix</keyword>
<sequence length="264" mass="29181">MRSLFALVFALLLCACDQQAMIDKLTPQAESAHARQLLASLAHGDAQTVWAELEQPLRTPQSLSMLQQLGKLFPAGEPKIEVVGAHTNIINGVGNYALTYQYSYPGHWLLASVNLRREQDKLVLQGLQVQRLPAALQDSNRFELTGKPALHYLVLALAMLVPLLIIYALVRCIRTPLRRKWAWLLFIALGLMQLQLNWSTGGWAFQPLFLQLLGAGFVRASPYSPVILTVALPLGAIVFLWRRKALLAAGAVQAEPAAETDARE</sequence>
<evidence type="ECO:0000313" key="4">
    <source>
        <dbReference type="Proteomes" id="UP000192761"/>
    </source>
</evidence>
<proteinExistence type="predicted"/>
<dbReference type="EMBL" id="FWXD01000029">
    <property type="protein sequence ID" value="SMC29090.1"/>
    <property type="molecule type" value="Genomic_DNA"/>
</dbReference>
<gene>
    <name evidence="3" type="ORF">SAMN02745857_03592</name>
</gene>
<keyword evidence="1" id="KW-0812">Transmembrane</keyword>
<feature type="signal peptide" evidence="2">
    <location>
        <begin position="1"/>
        <end position="20"/>
    </location>
</feature>
<name>A0A1W1XYP5_9NEIS</name>
<keyword evidence="4" id="KW-1185">Reference proteome</keyword>
<feature type="chain" id="PRO_5013048768" description="Lipoprotein" evidence="2">
    <location>
        <begin position="21"/>
        <end position="264"/>
    </location>
</feature>
<dbReference type="AlphaFoldDB" id="A0A1W1XYP5"/>
<feature type="transmembrane region" description="Helical" evidence="1">
    <location>
        <begin position="182"/>
        <end position="200"/>
    </location>
</feature>
<evidence type="ECO:0008006" key="5">
    <source>
        <dbReference type="Google" id="ProtNLM"/>
    </source>
</evidence>
<accession>A0A1W1XYP5</accession>
<evidence type="ECO:0000256" key="2">
    <source>
        <dbReference type="SAM" id="SignalP"/>
    </source>
</evidence>
<evidence type="ECO:0000256" key="1">
    <source>
        <dbReference type="SAM" id="Phobius"/>
    </source>
</evidence>
<reference evidence="3 4" key="1">
    <citation type="submission" date="2017-04" db="EMBL/GenBank/DDBJ databases">
        <authorList>
            <person name="Afonso C.L."/>
            <person name="Miller P.J."/>
            <person name="Scott M.A."/>
            <person name="Spackman E."/>
            <person name="Goraichik I."/>
            <person name="Dimitrov K.M."/>
            <person name="Suarez D.L."/>
            <person name="Swayne D.E."/>
        </authorList>
    </citation>
    <scope>NUCLEOTIDE SEQUENCE [LARGE SCALE GENOMIC DNA]</scope>
    <source>
        <strain evidence="3 4">DSM 23236</strain>
    </source>
</reference>
<dbReference type="Proteomes" id="UP000192761">
    <property type="component" value="Unassembled WGS sequence"/>
</dbReference>
<feature type="transmembrane region" description="Helical" evidence="1">
    <location>
        <begin position="149"/>
        <end position="170"/>
    </location>
</feature>
<keyword evidence="2" id="KW-0732">Signal</keyword>
<evidence type="ECO:0000313" key="3">
    <source>
        <dbReference type="EMBL" id="SMC29090.1"/>
    </source>
</evidence>
<keyword evidence="1" id="KW-0472">Membrane</keyword>
<dbReference type="PROSITE" id="PS51257">
    <property type="entry name" value="PROKAR_LIPOPROTEIN"/>
    <property type="match status" value="1"/>
</dbReference>
<feature type="transmembrane region" description="Helical" evidence="1">
    <location>
        <begin position="220"/>
        <end position="241"/>
    </location>
</feature>
<organism evidence="3 4">
    <name type="scientific">Andreprevotia lacus DSM 23236</name>
    <dbReference type="NCBI Taxonomy" id="1121001"/>
    <lineage>
        <taxon>Bacteria</taxon>
        <taxon>Pseudomonadati</taxon>
        <taxon>Pseudomonadota</taxon>
        <taxon>Betaproteobacteria</taxon>
        <taxon>Neisseriales</taxon>
        <taxon>Chitinibacteraceae</taxon>
        <taxon>Andreprevotia</taxon>
    </lineage>
</organism>
<dbReference type="STRING" id="1121001.SAMN02745857_03592"/>
<protein>
    <recommendedName>
        <fullName evidence="5">Lipoprotein</fullName>
    </recommendedName>
</protein>